<dbReference type="RefSeq" id="WP_352887743.1">
    <property type="nucleotide sequence ID" value="NZ_JBEPIJ010000003.1"/>
</dbReference>
<dbReference type="Proteomes" id="UP001465331">
    <property type="component" value="Unassembled WGS sequence"/>
</dbReference>
<name>A0ABV2A7K0_9GAMM</name>
<keyword evidence="3" id="KW-1185">Reference proteome</keyword>
<evidence type="ECO:0000313" key="3">
    <source>
        <dbReference type="Proteomes" id="UP001465331"/>
    </source>
</evidence>
<accession>A0ABV2A7K0</accession>
<feature type="compositionally biased region" description="Polar residues" evidence="1">
    <location>
        <begin position="1"/>
        <end position="18"/>
    </location>
</feature>
<protein>
    <submittedName>
        <fullName evidence="2">Uncharacterized protein</fullName>
    </submittedName>
</protein>
<reference evidence="2 3" key="1">
    <citation type="submission" date="2024-06" db="EMBL/GenBank/DDBJ databases">
        <authorList>
            <person name="Li Z."/>
            <person name="Jiang Y."/>
        </authorList>
    </citation>
    <scope>NUCLEOTIDE SEQUENCE [LARGE SCALE GENOMIC DNA]</scope>
    <source>
        <strain evidence="2 3">HSW-8</strain>
    </source>
</reference>
<evidence type="ECO:0000313" key="2">
    <source>
        <dbReference type="EMBL" id="MES0873232.1"/>
    </source>
</evidence>
<feature type="region of interest" description="Disordered" evidence="1">
    <location>
        <begin position="1"/>
        <end position="28"/>
    </location>
</feature>
<organism evidence="2 3">
    <name type="scientific">Sinimarinibacterium thermocellulolyticum</name>
    <dbReference type="NCBI Taxonomy" id="3170016"/>
    <lineage>
        <taxon>Bacteria</taxon>
        <taxon>Pseudomonadati</taxon>
        <taxon>Pseudomonadota</taxon>
        <taxon>Gammaproteobacteria</taxon>
        <taxon>Nevskiales</taxon>
        <taxon>Nevskiaceae</taxon>
        <taxon>Sinimarinibacterium</taxon>
    </lineage>
</organism>
<gene>
    <name evidence="2" type="ORF">ABSH63_04280</name>
</gene>
<sequence length="57" mass="5584">MNRSSSNPDAATTGNASGSEGKATAGRLSRTQFAGGTCGIATRAALDAQRATPDPCG</sequence>
<dbReference type="EMBL" id="JBEPIJ010000003">
    <property type="protein sequence ID" value="MES0873232.1"/>
    <property type="molecule type" value="Genomic_DNA"/>
</dbReference>
<proteinExistence type="predicted"/>
<comment type="caution">
    <text evidence="2">The sequence shown here is derived from an EMBL/GenBank/DDBJ whole genome shotgun (WGS) entry which is preliminary data.</text>
</comment>
<evidence type="ECO:0000256" key="1">
    <source>
        <dbReference type="SAM" id="MobiDB-lite"/>
    </source>
</evidence>